<gene>
    <name evidence="4" type="ORF">ACFOUW_23620</name>
</gene>
<dbReference type="Gene3D" id="3.40.309.10">
    <property type="entry name" value="Aldehyde Dehydrogenase, Chain A, domain 2"/>
    <property type="match status" value="1"/>
</dbReference>
<keyword evidence="2" id="KW-0560">Oxidoreductase</keyword>
<comment type="similarity">
    <text evidence="1">Belongs to the aldehyde dehydrogenase family.</text>
</comment>
<feature type="domain" description="Aldehyde dehydrogenase" evidence="3">
    <location>
        <begin position="268"/>
        <end position="444"/>
    </location>
</feature>
<dbReference type="Proteomes" id="UP001595699">
    <property type="component" value="Unassembled WGS sequence"/>
</dbReference>
<evidence type="ECO:0000313" key="5">
    <source>
        <dbReference type="Proteomes" id="UP001595699"/>
    </source>
</evidence>
<dbReference type="EMBL" id="JBHRZH010000021">
    <property type="protein sequence ID" value="MFC3763848.1"/>
    <property type="molecule type" value="Genomic_DNA"/>
</dbReference>
<evidence type="ECO:0000256" key="2">
    <source>
        <dbReference type="ARBA" id="ARBA00023002"/>
    </source>
</evidence>
<organism evidence="4 5">
    <name type="scientific">Tenggerimyces flavus</name>
    <dbReference type="NCBI Taxonomy" id="1708749"/>
    <lineage>
        <taxon>Bacteria</taxon>
        <taxon>Bacillati</taxon>
        <taxon>Actinomycetota</taxon>
        <taxon>Actinomycetes</taxon>
        <taxon>Propionibacteriales</taxon>
        <taxon>Nocardioidaceae</taxon>
        <taxon>Tenggerimyces</taxon>
    </lineage>
</organism>
<dbReference type="Pfam" id="PF00171">
    <property type="entry name" value="Aldedh"/>
    <property type="match status" value="2"/>
</dbReference>
<dbReference type="InterPro" id="IPR016161">
    <property type="entry name" value="Ald_DH/histidinol_DH"/>
</dbReference>
<name>A0ABV7YG51_9ACTN</name>
<feature type="domain" description="Aldehyde dehydrogenase" evidence="3">
    <location>
        <begin position="37"/>
        <end position="244"/>
    </location>
</feature>
<evidence type="ECO:0000256" key="1">
    <source>
        <dbReference type="ARBA" id="ARBA00009986"/>
    </source>
</evidence>
<keyword evidence="5" id="KW-1185">Reference proteome</keyword>
<dbReference type="SUPFAM" id="SSF53720">
    <property type="entry name" value="ALDH-like"/>
    <property type="match status" value="1"/>
</dbReference>
<dbReference type="InterPro" id="IPR016163">
    <property type="entry name" value="Ald_DH_C"/>
</dbReference>
<sequence>MAVYAAPGQPASPISLPSRYGNWIAGESRLPVLGRYTENTSPVTGEVYTEVARSTVDDVELALDAAEEASVGWGATTPTDRAIVLNKIADRIEEQTTRLAVTDVWDSGKPIREVLSADLPMAVDHFRQLAGAITAQEGGITQQDGDMVACHRYEPLGVIAQSVPWTFSLLCAAWNLAPALAAGNTVVLRPAEQTPVSIMELMLLIADLVPPGVVNVVNGLSAEVATPLVSSHRVRKAVLTDNTAATCSSIYFADVLEAEDEFSDRVLDAFATFALNQGEACGSPSRALVELPMYHEFVEAASIRTKAIRQGNPLDTETMLGAQTSEEQLSKVLEHVRLAKESGLRVLTGGVRADLGGELADGYYMQPTIVEATDSLWEAIAGPVVSVASFEDYSSVIRMANAAPESCAAALWSRDLSLTYYASRDLRATRLFANCSPAYSAVAAYGRMDQPALTDYQRRKNLVLSYGLHPVW</sequence>
<comment type="caution">
    <text evidence="4">The sequence shown here is derived from an EMBL/GenBank/DDBJ whole genome shotgun (WGS) entry which is preliminary data.</text>
</comment>
<accession>A0ABV7YG51</accession>
<dbReference type="PANTHER" id="PTHR43111">
    <property type="entry name" value="ALDEHYDE DEHYDROGENASE B-RELATED"/>
    <property type="match status" value="1"/>
</dbReference>
<protein>
    <submittedName>
        <fullName evidence="4">Aldehyde dehydrogenase family protein</fullName>
    </submittedName>
</protein>
<reference evidence="5" key="1">
    <citation type="journal article" date="2019" name="Int. J. Syst. Evol. Microbiol.">
        <title>The Global Catalogue of Microorganisms (GCM) 10K type strain sequencing project: providing services to taxonomists for standard genome sequencing and annotation.</title>
        <authorList>
            <consortium name="The Broad Institute Genomics Platform"/>
            <consortium name="The Broad Institute Genome Sequencing Center for Infectious Disease"/>
            <person name="Wu L."/>
            <person name="Ma J."/>
        </authorList>
    </citation>
    <scope>NUCLEOTIDE SEQUENCE [LARGE SCALE GENOMIC DNA]</scope>
    <source>
        <strain evidence="5">CGMCC 4.7241</strain>
    </source>
</reference>
<dbReference type="PANTHER" id="PTHR43111:SF1">
    <property type="entry name" value="ALDEHYDE DEHYDROGENASE B-RELATED"/>
    <property type="match status" value="1"/>
</dbReference>
<evidence type="ECO:0000259" key="3">
    <source>
        <dbReference type="Pfam" id="PF00171"/>
    </source>
</evidence>
<dbReference type="InterPro" id="IPR016162">
    <property type="entry name" value="Ald_DH_N"/>
</dbReference>
<evidence type="ECO:0000313" key="4">
    <source>
        <dbReference type="EMBL" id="MFC3763848.1"/>
    </source>
</evidence>
<dbReference type="Gene3D" id="3.40.605.10">
    <property type="entry name" value="Aldehyde Dehydrogenase, Chain A, domain 1"/>
    <property type="match status" value="1"/>
</dbReference>
<proteinExistence type="inferred from homology"/>
<dbReference type="RefSeq" id="WP_205123224.1">
    <property type="nucleotide sequence ID" value="NZ_JBHRZH010000021.1"/>
</dbReference>
<dbReference type="InterPro" id="IPR015590">
    <property type="entry name" value="Aldehyde_DH_dom"/>
</dbReference>